<accession>A0A5D2BLH4</accession>
<evidence type="ECO:0000313" key="4">
    <source>
        <dbReference type="Proteomes" id="UP000323506"/>
    </source>
</evidence>
<dbReference type="PANTHER" id="PTHR31351:SF25">
    <property type="entry name" value="AUXIN CANALIZATION PROTEIN (DUF828)"/>
    <property type="match status" value="1"/>
</dbReference>
<dbReference type="Pfam" id="PF05703">
    <property type="entry name" value="Auxin_canalis"/>
    <property type="match status" value="1"/>
</dbReference>
<evidence type="ECO:0000259" key="2">
    <source>
        <dbReference type="Pfam" id="PF08458"/>
    </source>
</evidence>
<dbReference type="InterPro" id="IPR040269">
    <property type="entry name" value="VAB"/>
</dbReference>
<dbReference type="InterPro" id="IPR013666">
    <property type="entry name" value="PH_pln"/>
</dbReference>
<reference evidence="3 4" key="1">
    <citation type="submission" date="2019-06" db="EMBL/GenBank/DDBJ databases">
        <title>WGS assembly of Gossypium darwinii.</title>
        <authorList>
            <person name="Chen Z.J."/>
            <person name="Sreedasyam A."/>
            <person name="Ando A."/>
            <person name="Song Q."/>
            <person name="De L."/>
            <person name="Hulse-Kemp A."/>
            <person name="Ding M."/>
            <person name="Ye W."/>
            <person name="Kirkbride R."/>
            <person name="Jenkins J."/>
            <person name="Plott C."/>
            <person name="Lovell J."/>
            <person name="Lin Y.-M."/>
            <person name="Vaughn R."/>
            <person name="Liu B."/>
            <person name="Li W."/>
            <person name="Simpson S."/>
            <person name="Scheffler B."/>
            <person name="Saski C."/>
            <person name="Grover C."/>
            <person name="Hu G."/>
            <person name="Conover J."/>
            <person name="Carlson J."/>
            <person name="Shu S."/>
            <person name="Boston L."/>
            <person name="Williams M."/>
            <person name="Peterson D."/>
            <person name="Mcgee K."/>
            <person name="Jones D."/>
            <person name="Wendel J."/>
            <person name="Stelly D."/>
            <person name="Grimwood J."/>
            <person name="Schmutz J."/>
        </authorList>
    </citation>
    <scope>NUCLEOTIDE SEQUENCE [LARGE SCALE GENOMIC DNA]</scope>
    <source>
        <strain evidence="3">1808015.09</strain>
    </source>
</reference>
<evidence type="ECO:0000259" key="1">
    <source>
        <dbReference type="Pfam" id="PF05703"/>
    </source>
</evidence>
<gene>
    <name evidence="3" type="ORF">ES288_D08G110500v1</name>
</gene>
<protein>
    <recommendedName>
        <fullName evidence="5">VAN3-binding protein-like auxin canalisation domain-containing protein</fullName>
    </recommendedName>
</protein>
<dbReference type="AlphaFoldDB" id="A0A5D2BLH4"/>
<feature type="domain" description="VAN3-binding protein-like auxin canalisation" evidence="1">
    <location>
        <begin position="12"/>
        <end position="257"/>
    </location>
</feature>
<dbReference type="EMBL" id="CM017708">
    <property type="protein sequence ID" value="TYG57025.1"/>
    <property type="molecule type" value="Genomic_DNA"/>
</dbReference>
<keyword evidence="4" id="KW-1185">Reference proteome</keyword>
<evidence type="ECO:0000313" key="3">
    <source>
        <dbReference type="EMBL" id="TYG57025.1"/>
    </source>
</evidence>
<dbReference type="PANTHER" id="PTHR31351">
    <property type="entry name" value="EXPRESSED PROTEIN"/>
    <property type="match status" value="1"/>
</dbReference>
<organism evidence="3 4">
    <name type="scientific">Gossypium darwinii</name>
    <name type="common">Darwin's cotton</name>
    <name type="synonym">Gossypium barbadense var. darwinii</name>
    <dbReference type="NCBI Taxonomy" id="34276"/>
    <lineage>
        <taxon>Eukaryota</taxon>
        <taxon>Viridiplantae</taxon>
        <taxon>Streptophyta</taxon>
        <taxon>Embryophyta</taxon>
        <taxon>Tracheophyta</taxon>
        <taxon>Spermatophyta</taxon>
        <taxon>Magnoliopsida</taxon>
        <taxon>eudicotyledons</taxon>
        <taxon>Gunneridae</taxon>
        <taxon>Pentapetalae</taxon>
        <taxon>rosids</taxon>
        <taxon>malvids</taxon>
        <taxon>Malvales</taxon>
        <taxon>Malvaceae</taxon>
        <taxon>Malvoideae</taxon>
        <taxon>Gossypium</taxon>
    </lineage>
</organism>
<feature type="domain" description="Pleckstrin-like plant" evidence="2">
    <location>
        <begin position="277"/>
        <end position="377"/>
    </location>
</feature>
<dbReference type="InterPro" id="IPR008546">
    <property type="entry name" value="VAN3-bd-like_auxin_canal"/>
</dbReference>
<dbReference type="Proteomes" id="UP000323506">
    <property type="component" value="Chromosome D08"/>
</dbReference>
<name>A0A5D2BLH4_GOSDA</name>
<proteinExistence type="predicted"/>
<sequence>MDFNSTPSPSEACHETMDFLSRTWCNFAVQALQPQLHDQSIVVLDNQIKALESETSLSFTNTEKSAKIDATDFKSSLPPWKSDDMKSWIWMQQAMHPELNYNSCFRKKWMPWKIVPFKGVSIKKWMKEMKGKRKEKDRLQRAEVQAAISVAGLAAALAAVAAENSKREYCSPTKEAAVASAAALVAAQCAKVAEAMGAKKEQLGSVIASTMSGTTASEILTLTAAANTSLRGAAILKARTGCKNRFNGSAPLLPFEDSNDLPFEFDKCRSMLAKGAELGVETPDGKYMVRWASIDLDGDSKVIIKLRKLSLFKSKKERIILGLHAELYRDPEADETTDTCYVIVLTTNSGMVKLDMVDDYQLYKTWSTTIYDMLMISTSLAKYDLQFYKN</sequence>
<evidence type="ECO:0008006" key="5">
    <source>
        <dbReference type="Google" id="ProtNLM"/>
    </source>
</evidence>
<dbReference type="Pfam" id="PF08458">
    <property type="entry name" value="PH_2"/>
    <property type="match status" value="1"/>
</dbReference>